<gene>
    <name evidence="9" type="ORF">KL86DPRO_11143</name>
</gene>
<dbReference type="GO" id="GO:0022857">
    <property type="term" value="F:transmembrane transporter activity"/>
    <property type="evidence" value="ECO:0007669"/>
    <property type="project" value="TreeGrafter"/>
</dbReference>
<dbReference type="InterPro" id="IPR010656">
    <property type="entry name" value="DctM"/>
</dbReference>
<keyword evidence="3" id="KW-0997">Cell inner membrane</keyword>
<keyword evidence="2" id="KW-1003">Cell membrane</keyword>
<dbReference type="AlphaFoldDB" id="A0A212JC43"/>
<feature type="transmembrane region" description="Helical" evidence="7">
    <location>
        <begin position="168"/>
        <end position="191"/>
    </location>
</feature>
<dbReference type="EMBL" id="FLUQ01000001">
    <property type="protein sequence ID" value="SBV97010.1"/>
    <property type="molecule type" value="Genomic_DNA"/>
</dbReference>
<evidence type="ECO:0000256" key="1">
    <source>
        <dbReference type="ARBA" id="ARBA00004429"/>
    </source>
</evidence>
<feature type="transmembrane region" description="Helical" evidence="7">
    <location>
        <begin position="356"/>
        <end position="377"/>
    </location>
</feature>
<evidence type="ECO:0000313" key="9">
    <source>
        <dbReference type="EMBL" id="SBV97010.1"/>
    </source>
</evidence>
<feature type="domain" description="TRAP C4-dicarboxylate transport system permease DctM subunit" evidence="8">
    <location>
        <begin position="5"/>
        <end position="414"/>
    </location>
</feature>
<reference evidence="9" key="1">
    <citation type="submission" date="2016-04" db="EMBL/GenBank/DDBJ databases">
        <authorList>
            <person name="Evans L.H."/>
            <person name="Alamgir A."/>
            <person name="Owens N."/>
            <person name="Weber N.D."/>
            <person name="Virtaneva K."/>
            <person name="Barbian K."/>
            <person name="Babar A."/>
            <person name="Rosenke K."/>
        </authorList>
    </citation>
    <scope>NUCLEOTIDE SEQUENCE</scope>
    <source>
        <strain evidence="9">86</strain>
    </source>
</reference>
<keyword evidence="6 7" id="KW-0472">Membrane</keyword>
<keyword evidence="5 7" id="KW-1133">Transmembrane helix</keyword>
<dbReference type="PANTHER" id="PTHR33362">
    <property type="entry name" value="SIALIC ACID TRAP TRANSPORTER PERMEASE PROTEIN SIAT-RELATED"/>
    <property type="match status" value="1"/>
</dbReference>
<protein>
    <submittedName>
        <fullName evidence="9">C4-dicarboxylate transporter permease large protein</fullName>
    </submittedName>
</protein>
<feature type="transmembrane region" description="Helical" evidence="7">
    <location>
        <begin position="6"/>
        <end position="31"/>
    </location>
</feature>
<feature type="transmembrane region" description="Helical" evidence="7">
    <location>
        <begin position="314"/>
        <end position="344"/>
    </location>
</feature>
<proteinExistence type="predicted"/>
<evidence type="ECO:0000259" key="8">
    <source>
        <dbReference type="Pfam" id="PF06808"/>
    </source>
</evidence>
<keyword evidence="4 7" id="KW-0812">Transmembrane</keyword>
<evidence type="ECO:0000256" key="6">
    <source>
        <dbReference type="ARBA" id="ARBA00023136"/>
    </source>
</evidence>
<dbReference type="Pfam" id="PF06808">
    <property type="entry name" value="DctM"/>
    <property type="match status" value="1"/>
</dbReference>
<evidence type="ECO:0000256" key="3">
    <source>
        <dbReference type="ARBA" id="ARBA00022519"/>
    </source>
</evidence>
<comment type="subcellular location">
    <subcellularLocation>
        <location evidence="1">Cell inner membrane</location>
        <topology evidence="1">Multi-pass membrane protein</topology>
    </subcellularLocation>
</comment>
<accession>A0A212JC43</accession>
<organism evidence="9">
    <name type="scientific">uncultured delta proteobacterium</name>
    <dbReference type="NCBI Taxonomy" id="34034"/>
    <lineage>
        <taxon>Bacteria</taxon>
        <taxon>Deltaproteobacteria</taxon>
        <taxon>environmental samples</taxon>
    </lineage>
</organism>
<evidence type="ECO:0000256" key="2">
    <source>
        <dbReference type="ARBA" id="ARBA00022475"/>
    </source>
</evidence>
<feature type="transmembrane region" description="Helical" evidence="7">
    <location>
        <begin position="92"/>
        <end position="116"/>
    </location>
</feature>
<feature type="transmembrane region" description="Helical" evidence="7">
    <location>
        <begin position="128"/>
        <end position="148"/>
    </location>
</feature>
<feature type="transmembrane region" description="Helical" evidence="7">
    <location>
        <begin position="218"/>
        <end position="235"/>
    </location>
</feature>
<dbReference type="GO" id="GO:0005886">
    <property type="term" value="C:plasma membrane"/>
    <property type="evidence" value="ECO:0007669"/>
    <property type="project" value="UniProtKB-SubCell"/>
</dbReference>
<name>A0A212JC43_9DELT</name>
<evidence type="ECO:0000256" key="5">
    <source>
        <dbReference type="ARBA" id="ARBA00022989"/>
    </source>
</evidence>
<dbReference type="PIRSF" id="PIRSF006066">
    <property type="entry name" value="HI0050"/>
    <property type="match status" value="1"/>
</dbReference>
<evidence type="ECO:0000256" key="7">
    <source>
        <dbReference type="SAM" id="Phobius"/>
    </source>
</evidence>
<dbReference type="PANTHER" id="PTHR33362:SF3">
    <property type="entry name" value="SIALIC ACID TRAP TRANSPORTER PERMEASE PROTEIN SIAT"/>
    <property type="match status" value="1"/>
</dbReference>
<feature type="transmembrane region" description="Helical" evidence="7">
    <location>
        <begin position="272"/>
        <end position="294"/>
    </location>
</feature>
<dbReference type="NCBIfam" id="TIGR00786">
    <property type="entry name" value="dctM"/>
    <property type="match status" value="1"/>
</dbReference>
<feature type="transmembrane region" description="Helical" evidence="7">
    <location>
        <begin position="397"/>
        <end position="414"/>
    </location>
</feature>
<sequence length="423" mass="45158">MGILFLAFFILLLLSVPIGVAVILSSLIAIMATDVLNISFIARTIVTTYDSFPLLAVPLFMLAGEVMGKGGISVKLFNFAHYFLGRYTGGVPMAVVFACLLFGALSGAGAADTAAIGSVMIPAMVRMGYSMVFSATLVAAAGGLAVIMPPSLPMIMYGVSSNASIGALFIGGVVPAFIIAAMLCVYCHVYCRVKGYTNEKMNITVEHHSLWQVFRDSFWALLSPVIILGGIYGGFFTPTEASGVIVMYSLFISMGVYKTVQLKELTDILRSAGSMVGPVLIIMGGAVVFTKILMVLRVPQELTEFLLSISRNPVIILIMLNILLLMVGVFMDTLSSILILTPILLPVAKSIGMDPVHFGVMMVVNLAIGFITPPMAVNLFVVSGITGLSIEKLSRGILIPILVLLTGLIMVTYIRPLTMFLNS</sequence>
<evidence type="ECO:0000256" key="4">
    <source>
        <dbReference type="ARBA" id="ARBA00022692"/>
    </source>
</evidence>
<dbReference type="InterPro" id="IPR004681">
    <property type="entry name" value="TRAP_DctM"/>
</dbReference>